<protein>
    <recommendedName>
        <fullName evidence="4">Gustatory receptor</fullName>
    </recommendedName>
</protein>
<organism evidence="2 3">
    <name type="scientific">Sphagnum jensenii</name>
    <dbReference type="NCBI Taxonomy" id="128206"/>
    <lineage>
        <taxon>Eukaryota</taxon>
        <taxon>Viridiplantae</taxon>
        <taxon>Streptophyta</taxon>
        <taxon>Embryophyta</taxon>
        <taxon>Bryophyta</taxon>
        <taxon>Sphagnophytina</taxon>
        <taxon>Sphagnopsida</taxon>
        <taxon>Sphagnales</taxon>
        <taxon>Sphagnaceae</taxon>
        <taxon>Sphagnum</taxon>
    </lineage>
</organism>
<evidence type="ECO:0000313" key="2">
    <source>
        <dbReference type="EMBL" id="CAK9271106.1"/>
    </source>
</evidence>
<feature type="transmembrane region" description="Helical" evidence="1">
    <location>
        <begin position="48"/>
        <end position="68"/>
    </location>
</feature>
<feature type="transmembrane region" description="Helical" evidence="1">
    <location>
        <begin position="350"/>
        <end position="373"/>
    </location>
</feature>
<feature type="transmembrane region" description="Helical" evidence="1">
    <location>
        <begin position="15"/>
        <end position="36"/>
    </location>
</feature>
<keyword evidence="1" id="KW-0812">Transmembrane</keyword>
<keyword evidence="3" id="KW-1185">Reference proteome</keyword>
<sequence length="466" mass="52025">MTMPSSVRLLIMDGIQVAGILLAFFLIMSPWAAALAPEPSPSPLCCCCLRSLFTTLWGFAFAFVGLTLDAWHTADAHDQRAASFRTKLYYAVFFGPVVPFSNLLALYYDVYAYTVLSESINNMDDPQREDAKKAAKIIANCKIVLGTSEGKLPQTHGTPILADMTDQESALVLGSRLPENSYMVQLNYKGKEALLRSGILPGYRSLQLLQGNRSFAMVLNGMQAFGYVFAALVRVQTGLLVSPIETIGFTFSILVVMHSVGHFVAARCHLPLIVYLRPDQQQDEVFQMCQSTQWTQYQFNKVIFYKSFLGSSTVGMLLLMLVVTRFVTFYPAGTPAVHCITADDSSRGLLIGPVLFTFFAFLYLGINLSTGSLKVFQDRWRTRGDTLLPFRRRPDMAVENIVNDFIERIRGANVVRRGIWILIIDCTFSVGTVSGMIIALVTTIVYWDEKFAERTPGRVHIWPFIG</sequence>
<dbReference type="EMBL" id="OZ020098">
    <property type="protein sequence ID" value="CAK9271106.1"/>
    <property type="molecule type" value="Genomic_DNA"/>
</dbReference>
<feature type="transmembrane region" description="Helical" evidence="1">
    <location>
        <begin position="418"/>
        <end position="447"/>
    </location>
</feature>
<name>A0ABP0WZC2_9BRYO</name>
<accession>A0ABP0WZC2</accession>
<keyword evidence="1" id="KW-1133">Transmembrane helix</keyword>
<proteinExistence type="predicted"/>
<evidence type="ECO:0008006" key="4">
    <source>
        <dbReference type="Google" id="ProtNLM"/>
    </source>
</evidence>
<dbReference type="Proteomes" id="UP001497444">
    <property type="component" value="Chromosome 3"/>
</dbReference>
<feature type="transmembrane region" description="Helical" evidence="1">
    <location>
        <begin position="247"/>
        <end position="266"/>
    </location>
</feature>
<keyword evidence="1" id="KW-0472">Membrane</keyword>
<reference evidence="2" key="1">
    <citation type="submission" date="2024-02" db="EMBL/GenBank/DDBJ databases">
        <authorList>
            <consortium name="ELIXIR-Norway"/>
            <consortium name="Elixir Norway"/>
        </authorList>
    </citation>
    <scope>NUCLEOTIDE SEQUENCE</scope>
</reference>
<evidence type="ECO:0000256" key="1">
    <source>
        <dbReference type="SAM" id="Phobius"/>
    </source>
</evidence>
<feature type="transmembrane region" description="Helical" evidence="1">
    <location>
        <begin position="308"/>
        <end position="330"/>
    </location>
</feature>
<evidence type="ECO:0000313" key="3">
    <source>
        <dbReference type="Proteomes" id="UP001497444"/>
    </source>
</evidence>
<gene>
    <name evidence="2" type="ORF">CSSPJE1EN1_LOCUS16584</name>
</gene>
<feature type="transmembrane region" description="Helical" evidence="1">
    <location>
        <begin position="214"/>
        <end position="235"/>
    </location>
</feature>
<feature type="transmembrane region" description="Helical" evidence="1">
    <location>
        <begin position="88"/>
        <end position="108"/>
    </location>
</feature>